<accession>A0A1I8C2D9</accession>
<name>A0A1I8C2D9_MELHA</name>
<feature type="region of interest" description="Disordered" evidence="1">
    <location>
        <begin position="76"/>
        <end position="106"/>
    </location>
</feature>
<evidence type="ECO:0000313" key="2">
    <source>
        <dbReference type="Proteomes" id="UP000095281"/>
    </source>
</evidence>
<feature type="region of interest" description="Disordered" evidence="1">
    <location>
        <begin position="1"/>
        <end position="23"/>
    </location>
</feature>
<dbReference type="WBParaSite" id="MhA1_Contig933.frz3.gene1">
    <property type="protein sequence ID" value="MhA1_Contig933.frz3.gene1"/>
    <property type="gene ID" value="MhA1_Contig933.frz3.gene1"/>
</dbReference>
<proteinExistence type="predicted"/>
<feature type="compositionally biased region" description="Low complexity" evidence="1">
    <location>
        <begin position="88"/>
        <end position="97"/>
    </location>
</feature>
<feature type="compositionally biased region" description="Polar residues" evidence="1">
    <location>
        <begin position="1"/>
        <end position="12"/>
    </location>
</feature>
<dbReference type="AlphaFoldDB" id="A0A1I8C2D9"/>
<protein>
    <submittedName>
        <fullName evidence="3">Uncharacterized protein</fullName>
    </submittedName>
</protein>
<evidence type="ECO:0000313" key="3">
    <source>
        <dbReference type="WBParaSite" id="MhA1_Contig933.frz3.gene1"/>
    </source>
</evidence>
<sequence>MLCTNNSNGNTTPERRDPVPHRGFNAKAREVLLDSEKSRYWEFLSRSVHKAERAKMCPPDTFRRCGSDEEFLRRIRFGRTESDGGDSSGSRGSVSGENKIKGITNVEEHNEQFDGIDDLPKLETKLQKLKNRTLQEIGKSLSAYDLNINGKRQNK</sequence>
<reference evidence="3" key="1">
    <citation type="submission" date="2016-11" db="UniProtKB">
        <authorList>
            <consortium name="WormBaseParasite"/>
        </authorList>
    </citation>
    <scope>IDENTIFICATION</scope>
</reference>
<keyword evidence="2" id="KW-1185">Reference proteome</keyword>
<organism evidence="2 3">
    <name type="scientific">Meloidogyne hapla</name>
    <name type="common">Root-knot nematode worm</name>
    <dbReference type="NCBI Taxonomy" id="6305"/>
    <lineage>
        <taxon>Eukaryota</taxon>
        <taxon>Metazoa</taxon>
        <taxon>Ecdysozoa</taxon>
        <taxon>Nematoda</taxon>
        <taxon>Chromadorea</taxon>
        <taxon>Rhabditida</taxon>
        <taxon>Tylenchina</taxon>
        <taxon>Tylenchomorpha</taxon>
        <taxon>Tylenchoidea</taxon>
        <taxon>Meloidogynidae</taxon>
        <taxon>Meloidogyninae</taxon>
        <taxon>Meloidogyne</taxon>
    </lineage>
</organism>
<dbReference type="Proteomes" id="UP000095281">
    <property type="component" value="Unplaced"/>
</dbReference>
<evidence type="ECO:0000256" key="1">
    <source>
        <dbReference type="SAM" id="MobiDB-lite"/>
    </source>
</evidence>